<reference evidence="2 3" key="2">
    <citation type="submission" date="2018-11" db="EMBL/GenBank/DDBJ databases">
        <authorList>
            <consortium name="Pathogen Informatics"/>
        </authorList>
    </citation>
    <scope>NUCLEOTIDE SEQUENCE [LARGE SCALE GENOMIC DNA]</scope>
</reference>
<organism evidence="4">
    <name type="scientific">Gongylonema pulchrum</name>
    <dbReference type="NCBI Taxonomy" id="637853"/>
    <lineage>
        <taxon>Eukaryota</taxon>
        <taxon>Metazoa</taxon>
        <taxon>Ecdysozoa</taxon>
        <taxon>Nematoda</taxon>
        <taxon>Chromadorea</taxon>
        <taxon>Rhabditida</taxon>
        <taxon>Spirurina</taxon>
        <taxon>Spiruromorpha</taxon>
        <taxon>Spiruroidea</taxon>
        <taxon>Gongylonematidae</taxon>
        <taxon>Gongylonema</taxon>
    </lineage>
</organism>
<keyword evidence="3" id="KW-1185">Reference proteome</keyword>
<dbReference type="WBParaSite" id="GPUH_0001125201-mRNA-1">
    <property type="protein sequence ID" value="GPUH_0001125201-mRNA-1"/>
    <property type="gene ID" value="GPUH_0001125201"/>
</dbReference>
<dbReference type="AlphaFoldDB" id="A0A183DR98"/>
<gene>
    <name evidence="2" type="ORF">GPUH_LOCUS11239</name>
</gene>
<sequence>MSELCKSWTPLGELDRSAVVENLQLVLARIEEAWGSTRQTAFWRNRKPSLVAVSKTKPAAVVECCYGAGQLRFGENYIQELADKADALKLRCPDIQWHFIGTVQSNKFCEVVKENEDDFELSMGMSHDFETAIAQGSTSVRVGSAIFGPRLKKVS</sequence>
<dbReference type="GO" id="GO:0030170">
    <property type="term" value="F:pyridoxal phosphate binding"/>
    <property type="evidence" value="ECO:0007669"/>
    <property type="project" value="InterPro"/>
</dbReference>
<dbReference type="InterPro" id="IPR011078">
    <property type="entry name" value="PyrdxlP_homeostasis"/>
</dbReference>
<dbReference type="Gene3D" id="3.20.20.10">
    <property type="entry name" value="Alanine racemase"/>
    <property type="match status" value="2"/>
</dbReference>
<dbReference type="OrthoDB" id="10264196at2759"/>
<evidence type="ECO:0000313" key="3">
    <source>
        <dbReference type="Proteomes" id="UP000271098"/>
    </source>
</evidence>
<keyword evidence="1" id="KW-0663">Pyridoxal phosphate</keyword>
<dbReference type="Proteomes" id="UP000271098">
    <property type="component" value="Unassembled WGS sequence"/>
</dbReference>
<evidence type="ECO:0000313" key="4">
    <source>
        <dbReference type="WBParaSite" id="GPUH_0001125201-mRNA-1"/>
    </source>
</evidence>
<evidence type="ECO:0000256" key="1">
    <source>
        <dbReference type="ARBA" id="ARBA00022898"/>
    </source>
</evidence>
<evidence type="ECO:0000313" key="2">
    <source>
        <dbReference type="EMBL" id="VDN18518.1"/>
    </source>
</evidence>
<reference evidence="4" key="1">
    <citation type="submission" date="2016-06" db="UniProtKB">
        <authorList>
            <consortium name="WormBaseParasite"/>
        </authorList>
    </citation>
    <scope>IDENTIFICATION</scope>
</reference>
<dbReference type="SUPFAM" id="SSF51419">
    <property type="entry name" value="PLP-binding barrel"/>
    <property type="match status" value="2"/>
</dbReference>
<accession>A0A183DR98</accession>
<name>A0A183DR98_9BILA</name>
<proteinExistence type="predicted"/>
<dbReference type="PROSITE" id="PS01211">
    <property type="entry name" value="UPF0001"/>
    <property type="match status" value="1"/>
</dbReference>
<dbReference type="InterPro" id="IPR029066">
    <property type="entry name" value="PLP-binding_barrel"/>
</dbReference>
<dbReference type="EMBL" id="UYRT01078435">
    <property type="protein sequence ID" value="VDN18518.1"/>
    <property type="molecule type" value="Genomic_DNA"/>
</dbReference>
<dbReference type="PANTHER" id="PTHR10146:SF14">
    <property type="entry name" value="PYRIDOXAL PHOSPHATE HOMEOSTASIS PROTEIN"/>
    <property type="match status" value="1"/>
</dbReference>
<dbReference type="PANTHER" id="PTHR10146">
    <property type="entry name" value="PROLINE SYNTHETASE CO-TRANSCRIBED BACTERIAL HOMOLOG PROTEIN"/>
    <property type="match status" value="1"/>
</dbReference>
<protein>
    <submittedName>
        <fullName evidence="4">Ala_racemase_N domain-containing protein</fullName>
    </submittedName>
</protein>